<proteinExistence type="predicted"/>
<evidence type="ECO:0000313" key="4">
    <source>
        <dbReference type="Proteomes" id="UP001515500"/>
    </source>
</evidence>
<reference evidence="5" key="1">
    <citation type="submission" date="2025-08" db="UniProtKB">
        <authorList>
            <consortium name="RefSeq"/>
        </authorList>
    </citation>
    <scope>IDENTIFICATION</scope>
</reference>
<evidence type="ECO:0000313" key="5">
    <source>
        <dbReference type="RefSeq" id="XP_039124894.1"/>
    </source>
</evidence>
<evidence type="ECO:0000256" key="2">
    <source>
        <dbReference type="ARBA" id="ARBA00022737"/>
    </source>
</evidence>
<feature type="repeat" description="WD" evidence="3">
    <location>
        <begin position="406"/>
        <end position="438"/>
    </location>
</feature>
<dbReference type="PANTHER" id="PTHR14221">
    <property type="entry name" value="WD REPEAT DOMAIN 44"/>
    <property type="match status" value="1"/>
</dbReference>
<gene>
    <name evidence="5" type="primary">LOC120261187</name>
</gene>
<accession>A0AB40BC83</accession>
<dbReference type="RefSeq" id="XP_039124894.1">
    <property type="nucleotide sequence ID" value="XM_039268960.1"/>
</dbReference>
<dbReference type="GeneID" id="120261187"/>
<name>A0AB40BC83_DIOCR</name>
<keyword evidence="4" id="KW-1185">Reference proteome</keyword>
<dbReference type="InterPro" id="IPR015943">
    <property type="entry name" value="WD40/YVTN_repeat-like_dom_sf"/>
</dbReference>
<organism evidence="4 5">
    <name type="scientific">Dioscorea cayennensis subsp. rotundata</name>
    <name type="common">White Guinea yam</name>
    <name type="synonym">Dioscorea rotundata</name>
    <dbReference type="NCBI Taxonomy" id="55577"/>
    <lineage>
        <taxon>Eukaryota</taxon>
        <taxon>Viridiplantae</taxon>
        <taxon>Streptophyta</taxon>
        <taxon>Embryophyta</taxon>
        <taxon>Tracheophyta</taxon>
        <taxon>Spermatophyta</taxon>
        <taxon>Magnoliopsida</taxon>
        <taxon>Liliopsida</taxon>
        <taxon>Dioscoreales</taxon>
        <taxon>Dioscoreaceae</taxon>
        <taxon>Dioscorea</taxon>
    </lineage>
</organism>
<dbReference type="SMART" id="SM00320">
    <property type="entry name" value="WD40"/>
    <property type="match status" value="7"/>
</dbReference>
<sequence length="757" mass="85061">MVGWRSCGCIYLVVAFWSLSLRKRRRREWTPRACESCGLWSVWLLLSSVCYEGFIDGGWSEPLVLSRISMPNVDGEEDVFFDTFDCFRTSVDSDSSGYCSAESPELVFSSKFLCDLWVGELMSVQERRDKFLRRICMGLDDFVLCQGDRLQETEECMSCKSVDNIDMRRVLESCGAVSSSHSSLDDGGRKDYCCIRDLDSGKKFVVHDVGEDGLLSMLEEVGSNKLMTLEEFEMFLGLSNSVRQFTQQEPVLPEEKQNGCADAKRTRHRSWWKSFVWKRYAMGMCKNGVSAKSSKLPKTTRMKVRQQKKKCMEFTALYKGQEIKGHKGAIRILRFSSSGQYLASGGEDTVVRVWQIREVETSSKCFASNGSFKTGKMMIGRQSCNSAPVIIPKKIFKIEETPLHEFHGHTGGILDLSWSNSDCLLTSSEDGTVRLWKVGCDSCLKVFPHNDFVTCVQFNPIDERCFISGSIDGKVRMWGVSENRVVDWIDIRDIVTAVCYQPDGKGFVVGSVAGICQFYSYSGSGIHLDRRFNVKGRKKSIGKPITCLQFSPTDSEKVMISSADPNVRIFDKVDGIHKLRGLRKSKSQSNSSFTSDGRYIVSVDEDSHVYVWNYNESRLSSLKGVKTTRSCELFSSEGVSVAVPWPGIDHRGAGLGFNSVMASSSPQRILEPSTWLRDPDCFSRSVCFFTDSPSRGSAATWPEEKLIQPSSTTEDHCHSHHYHCLTTISATWSLVIVTASHDGSIRSFHNFGLPVRL</sequence>
<keyword evidence="1 3" id="KW-0853">WD repeat</keyword>
<dbReference type="InterPro" id="IPR036322">
    <property type="entry name" value="WD40_repeat_dom_sf"/>
</dbReference>
<protein>
    <submittedName>
        <fullName evidence="5">Uncharacterized WD repeat-containing protein sll0163-like isoform X1</fullName>
    </submittedName>
</protein>
<dbReference type="InterPro" id="IPR020472">
    <property type="entry name" value="WD40_PAC1"/>
</dbReference>
<feature type="repeat" description="WD" evidence="3">
    <location>
        <begin position="592"/>
        <end position="622"/>
    </location>
</feature>
<keyword evidence="2" id="KW-0677">Repeat</keyword>
<dbReference type="PROSITE" id="PS50082">
    <property type="entry name" value="WD_REPEATS_2"/>
    <property type="match status" value="4"/>
</dbReference>
<dbReference type="PROSITE" id="PS50294">
    <property type="entry name" value="WD_REPEATS_REGION"/>
    <property type="match status" value="3"/>
</dbReference>
<dbReference type="InterPro" id="IPR001680">
    <property type="entry name" value="WD40_rpt"/>
</dbReference>
<evidence type="ECO:0000256" key="3">
    <source>
        <dbReference type="PROSITE-ProRule" id="PRU00221"/>
    </source>
</evidence>
<feature type="repeat" description="WD" evidence="3">
    <location>
        <begin position="446"/>
        <end position="488"/>
    </location>
</feature>
<dbReference type="Pfam" id="PF00400">
    <property type="entry name" value="WD40"/>
    <property type="match status" value="4"/>
</dbReference>
<dbReference type="PRINTS" id="PR00320">
    <property type="entry name" value="GPROTEINBRPT"/>
</dbReference>
<evidence type="ECO:0000256" key="1">
    <source>
        <dbReference type="ARBA" id="ARBA00022574"/>
    </source>
</evidence>
<dbReference type="Gene3D" id="2.130.10.10">
    <property type="entry name" value="YVTN repeat-like/Quinoprotein amine dehydrogenase"/>
    <property type="match status" value="1"/>
</dbReference>
<dbReference type="InterPro" id="IPR040324">
    <property type="entry name" value="WDR44/Dgr2"/>
</dbReference>
<dbReference type="AlphaFoldDB" id="A0AB40BC83"/>
<feature type="repeat" description="WD" evidence="3">
    <location>
        <begin position="323"/>
        <end position="364"/>
    </location>
</feature>
<dbReference type="PANTHER" id="PTHR14221:SF57">
    <property type="entry name" value="TRANSDUCIN_WD40 REPEAT-LIKE SUPERFAMILY PROTEIN"/>
    <property type="match status" value="1"/>
</dbReference>
<dbReference type="Proteomes" id="UP001515500">
    <property type="component" value="Chromosome 5"/>
</dbReference>
<dbReference type="SUPFAM" id="SSF50978">
    <property type="entry name" value="WD40 repeat-like"/>
    <property type="match status" value="1"/>
</dbReference>